<organism evidence="3 4">
    <name type="scientific">Gymnopilus dilepis</name>
    <dbReference type="NCBI Taxonomy" id="231916"/>
    <lineage>
        <taxon>Eukaryota</taxon>
        <taxon>Fungi</taxon>
        <taxon>Dikarya</taxon>
        <taxon>Basidiomycota</taxon>
        <taxon>Agaricomycotina</taxon>
        <taxon>Agaricomycetes</taxon>
        <taxon>Agaricomycetidae</taxon>
        <taxon>Agaricales</taxon>
        <taxon>Agaricineae</taxon>
        <taxon>Hymenogastraceae</taxon>
        <taxon>Gymnopilus</taxon>
    </lineage>
</organism>
<feature type="region of interest" description="Disordered" evidence="1">
    <location>
        <begin position="529"/>
        <end position="561"/>
    </location>
</feature>
<feature type="domain" description="CHAT" evidence="2">
    <location>
        <begin position="683"/>
        <end position="977"/>
    </location>
</feature>
<dbReference type="InParanoid" id="A0A409YQ81"/>
<comment type="caution">
    <text evidence="3">The sequence shown here is derived from an EMBL/GenBank/DDBJ whole genome shotgun (WGS) entry which is preliminary data.</text>
</comment>
<dbReference type="STRING" id="231916.A0A409YQ81"/>
<gene>
    <name evidence="3" type="ORF">CVT26_012244</name>
</gene>
<name>A0A409YQ81_9AGAR</name>
<dbReference type="InterPro" id="IPR011990">
    <property type="entry name" value="TPR-like_helical_dom_sf"/>
</dbReference>
<dbReference type="OrthoDB" id="9991317at2759"/>
<proteinExistence type="predicted"/>
<dbReference type="PANTHER" id="PTHR19959">
    <property type="entry name" value="KINESIN LIGHT CHAIN"/>
    <property type="match status" value="1"/>
</dbReference>
<evidence type="ECO:0000313" key="3">
    <source>
        <dbReference type="EMBL" id="PPR05158.1"/>
    </source>
</evidence>
<protein>
    <recommendedName>
        <fullName evidence="2">CHAT domain-containing protein</fullName>
    </recommendedName>
</protein>
<accession>A0A409YQ81</accession>
<evidence type="ECO:0000313" key="4">
    <source>
        <dbReference type="Proteomes" id="UP000284706"/>
    </source>
</evidence>
<dbReference type="PANTHER" id="PTHR19959:SF119">
    <property type="entry name" value="FUNGAL LIPASE-LIKE DOMAIN-CONTAINING PROTEIN"/>
    <property type="match status" value="1"/>
</dbReference>
<dbReference type="Proteomes" id="UP000284706">
    <property type="component" value="Unassembled WGS sequence"/>
</dbReference>
<dbReference type="InterPro" id="IPR024983">
    <property type="entry name" value="CHAT_dom"/>
</dbReference>
<dbReference type="AlphaFoldDB" id="A0A409YQ81"/>
<dbReference type="SUPFAM" id="SSF48452">
    <property type="entry name" value="TPR-like"/>
    <property type="match status" value="1"/>
</dbReference>
<dbReference type="EMBL" id="NHYE01000514">
    <property type="protein sequence ID" value="PPR05158.1"/>
    <property type="molecule type" value="Genomic_DNA"/>
</dbReference>
<evidence type="ECO:0000256" key="1">
    <source>
        <dbReference type="SAM" id="MobiDB-lite"/>
    </source>
</evidence>
<keyword evidence="4" id="KW-1185">Reference proteome</keyword>
<reference evidence="3 4" key="1">
    <citation type="journal article" date="2018" name="Evol. Lett.">
        <title>Horizontal gene cluster transfer increased hallucinogenic mushroom diversity.</title>
        <authorList>
            <person name="Reynolds H.T."/>
            <person name="Vijayakumar V."/>
            <person name="Gluck-Thaler E."/>
            <person name="Korotkin H.B."/>
            <person name="Matheny P.B."/>
            <person name="Slot J.C."/>
        </authorList>
    </citation>
    <scope>NUCLEOTIDE SEQUENCE [LARGE SCALE GENOMIC DNA]</scope>
    <source>
        <strain evidence="3 4">SRW20</strain>
    </source>
</reference>
<dbReference type="Gene3D" id="1.25.40.10">
    <property type="entry name" value="Tetratricopeptide repeat domain"/>
    <property type="match status" value="3"/>
</dbReference>
<feature type="compositionally biased region" description="Low complexity" evidence="1">
    <location>
        <begin position="529"/>
        <end position="545"/>
    </location>
</feature>
<evidence type="ECO:0000259" key="2">
    <source>
        <dbReference type="Pfam" id="PF12770"/>
    </source>
</evidence>
<dbReference type="Pfam" id="PF12770">
    <property type="entry name" value="CHAT"/>
    <property type="match status" value="1"/>
</dbReference>
<sequence>MPEGHSLIPPLLFNLAGWLSERFKSTGNPAEISEAIEVLERSVDLTPEGDPDLIERLNNLGNAFLRRFELTGDLEDISGSIEKHRHAIRLAPDTFEDLSDMLSNLGNSLSLRFGRTGNLSDVSEAVSVGEKGLRLAPEGHPSLPGYLTNLGISYSLRFQAAGDTMDISESIKLQQRALQIMQDDNPMYLAATLTNLAKSLLMRFTHTGNITDISEAIEAQQRARQLTPDGHPELPSQLNNLGTLITARFERMHDLADIFEAIRVQQQAVALSPEGHASLPGFLGNLARSFFRRFERTGSLSDISTTITTLQRAVKLVPEGHPYYSEWIHELGISFLCRFQITSQGADIQQAVELMQKAFKLTPEGHPERSIRLNNLGRLYHFCFERSGEVKLFKFAVSAFREAAESSTGPPYVFLLAAKQWAALSRSRFGSRSELLDAHEHIIHLLSFNASLENTFRRRHEVLLDSSQLSTRAAAAALSVDQLDKAVEWLEQGRCIVWNQINQLRSPLDDLRDYDPALADRLGLLSRQLESASSRSESQSSSMLSTPGEEEEAHNHLKTSRERDELLKSIRALPSFENFLQPKKFADLIRDLPTEGPVIIINADKDRCDALALMADCDEPIHIPLERFSYDKAMHLAEGLRGYLSSRRLRTRYAGLNEALTDEGRGTKRLGHRPSADVSPKQVLADLWTDLVEPILQTLAIQLPDDSEDLPRIWWCPTGPFAFLPIHAAGTYYEAQNSRGSCLADYAVSSYTPTLSILTRLRSRPEPSSESKSKKGVLLVSQPDTPGLSPIPCTVEEVQATQEQLNKHSIQSALFTSQNATTSAISSAMESFSCIHLACHASQKITNPLESAIHLHDGPLMLSEIMKKDLPYADLAFMSACQTSAGDDKLPEEAVHLAAGMLAAGYRSVVATMWSISDEHAPGVAEMFYRNLLEDSQGGLDGRYAAKALHAAMQHLREQLGSSTEALLAWIPYIHVGV</sequence>